<organism evidence="2 3">
    <name type="scientific">Tanacetum coccineum</name>
    <dbReference type="NCBI Taxonomy" id="301880"/>
    <lineage>
        <taxon>Eukaryota</taxon>
        <taxon>Viridiplantae</taxon>
        <taxon>Streptophyta</taxon>
        <taxon>Embryophyta</taxon>
        <taxon>Tracheophyta</taxon>
        <taxon>Spermatophyta</taxon>
        <taxon>Magnoliopsida</taxon>
        <taxon>eudicotyledons</taxon>
        <taxon>Gunneridae</taxon>
        <taxon>Pentapetalae</taxon>
        <taxon>asterids</taxon>
        <taxon>campanulids</taxon>
        <taxon>Asterales</taxon>
        <taxon>Asteraceae</taxon>
        <taxon>Asteroideae</taxon>
        <taxon>Anthemideae</taxon>
        <taxon>Anthemidinae</taxon>
        <taxon>Tanacetum</taxon>
    </lineage>
</organism>
<keyword evidence="3" id="KW-1185">Reference proteome</keyword>
<keyword evidence="2" id="KW-0548">Nucleotidyltransferase</keyword>
<comment type="caution">
    <text evidence="2">The sequence shown here is derived from an EMBL/GenBank/DDBJ whole genome shotgun (WGS) entry which is preliminary data.</text>
</comment>
<sequence>MVGGNMALVKSWDDVIGKLNSRLSKWKRNSLSIGGRLTLLKSVLGSTPIYSMSLYKVPKSVLHSMEVIRRKFFYGVNGDDTKITWVSWPKVLAAKEYGGLGVSSFYALNRALLFKWVWRFISQDNSLWFRVIFSIHGSNLSSVDAFHTSLWKSIVREVFSLNSQGIDLLSHCRIRVGNGYHTRFWKDKWIGDNQLCHIFPRVYALETAKESSVAEKLNGLFSDSFRRNARGGVEEHQLAQRLLDEFFLPRDDIATRWVKYVPIKINVFAWRVWLDRLPTRLNLIQRNVSVSSLLCPICSSSSEDISHLLFKCSLAADVFRLICRWWDLTWFPLSSYSE</sequence>
<dbReference type="EMBL" id="BQNB010011906">
    <property type="protein sequence ID" value="GJS96704.1"/>
    <property type="molecule type" value="Genomic_DNA"/>
</dbReference>
<evidence type="ECO:0000313" key="2">
    <source>
        <dbReference type="EMBL" id="GJS96704.1"/>
    </source>
</evidence>
<reference evidence="2" key="2">
    <citation type="submission" date="2022-01" db="EMBL/GenBank/DDBJ databases">
        <authorList>
            <person name="Yamashiro T."/>
            <person name="Shiraishi A."/>
            <person name="Satake H."/>
            <person name="Nakayama K."/>
        </authorList>
    </citation>
    <scope>NUCLEOTIDE SEQUENCE</scope>
</reference>
<proteinExistence type="predicted"/>
<keyword evidence="2" id="KW-0695">RNA-directed DNA polymerase</keyword>
<evidence type="ECO:0000259" key="1">
    <source>
        <dbReference type="Pfam" id="PF13966"/>
    </source>
</evidence>
<dbReference type="GO" id="GO:0003964">
    <property type="term" value="F:RNA-directed DNA polymerase activity"/>
    <property type="evidence" value="ECO:0007669"/>
    <property type="project" value="UniProtKB-KW"/>
</dbReference>
<dbReference type="PANTHER" id="PTHR33116:SF79">
    <property type="entry name" value="REVERSE TRANSCRIPTASE DOMAIN, ZINC FINGER, CCHC-TYPE-RELATED"/>
    <property type="match status" value="1"/>
</dbReference>
<dbReference type="InterPro" id="IPR026960">
    <property type="entry name" value="RVT-Znf"/>
</dbReference>
<feature type="domain" description="Reverse transcriptase zinc-binding" evidence="1">
    <location>
        <begin position="253"/>
        <end position="317"/>
    </location>
</feature>
<reference evidence="2" key="1">
    <citation type="journal article" date="2022" name="Int. J. Mol. Sci.">
        <title>Draft Genome of Tanacetum Coccineum: Genomic Comparison of Closely Related Tanacetum-Family Plants.</title>
        <authorList>
            <person name="Yamashiro T."/>
            <person name="Shiraishi A."/>
            <person name="Nakayama K."/>
            <person name="Satake H."/>
        </authorList>
    </citation>
    <scope>NUCLEOTIDE SEQUENCE</scope>
</reference>
<protein>
    <submittedName>
        <fullName evidence="2">RNA-directed DNA polymerase, eukaryota</fullName>
    </submittedName>
</protein>
<gene>
    <name evidence="2" type="ORF">Tco_0803672</name>
</gene>
<dbReference type="PANTHER" id="PTHR33116">
    <property type="entry name" value="REVERSE TRANSCRIPTASE ZINC-BINDING DOMAIN-CONTAINING PROTEIN-RELATED-RELATED"/>
    <property type="match status" value="1"/>
</dbReference>
<dbReference type="Proteomes" id="UP001151760">
    <property type="component" value="Unassembled WGS sequence"/>
</dbReference>
<name>A0ABQ5A2A9_9ASTR</name>
<accession>A0ABQ5A2A9</accession>
<keyword evidence="2" id="KW-0808">Transferase</keyword>
<evidence type="ECO:0000313" key="3">
    <source>
        <dbReference type="Proteomes" id="UP001151760"/>
    </source>
</evidence>
<dbReference type="Pfam" id="PF13966">
    <property type="entry name" value="zf-RVT"/>
    <property type="match status" value="1"/>
</dbReference>